<dbReference type="PROSITE" id="PS50850">
    <property type="entry name" value="MFS"/>
    <property type="match status" value="1"/>
</dbReference>
<keyword evidence="2 5" id="KW-0812">Transmembrane</keyword>
<feature type="transmembrane region" description="Helical" evidence="5">
    <location>
        <begin position="69"/>
        <end position="88"/>
    </location>
</feature>
<keyword evidence="8" id="KW-1185">Reference proteome</keyword>
<keyword evidence="4 5" id="KW-0472">Membrane</keyword>
<evidence type="ECO:0000256" key="2">
    <source>
        <dbReference type="ARBA" id="ARBA00022692"/>
    </source>
</evidence>
<feature type="transmembrane region" description="Helical" evidence="5">
    <location>
        <begin position="183"/>
        <end position="202"/>
    </location>
</feature>
<feature type="transmembrane region" description="Helical" evidence="5">
    <location>
        <begin position="329"/>
        <end position="350"/>
    </location>
</feature>
<dbReference type="Gene3D" id="1.20.1250.20">
    <property type="entry name" value="MFS general substrate transporter like domains"/>
    <property type="match status" value="2"/>
</dbReference>
<feature type="domain" description="Major facilitator superfamily (MFS) profile" evidence="6">
    <location>
        <begin position="24"/>
        <end position="417"/>
    </location>
</feature>
<dbReference type="InterPro" id="IPR011701">
    <property type="entry name" value="MFS"/>
</dbReference>
<dbReference type="SUPFAM" id="SSF103473">
    <property type="entry name" value="MFS general substrate transporter"/>
    <property type="match status" value="1"/>
</dbReference>
<dbReference type="EMBL" id="FNQV01000004">
    <property type="protein sequence ID" value="SEA07962.1"/>
    <property type="molecule type" value="Genomic_DNA"/>
</dbReference>
<evidence type="ECO:0000256" key="1">
    <source>
        <dbReference type="ARBA" id="ARBA00004651"/>
    </source>
</evidence>
<feature type="transmembrane region" description="Helical" evidence="5">
    <location>
        <begin position="370"/>
        <end position="389"/>
    </location>
</feature>
<evidence type="ECO:0000259" key="6">
    <source>
        <dbReference type="PROSITE" id="PS50850"/>
    </source>
</evidence>
<dbReference type="Pfam" id="PF07690">
    <property type="entry name" value="MFS_1"/>
    <property type="match status" value="1"/>
</dbReference>
<evidence type="ECO:0000313" key="8">
    <source>
        <dbReference type="Proteomes" id="UP000199288"/>
    </source>
</evidence>
<dbReference type="InterPro" id="IPR005829">
    <property type="entry name" value="Sugar_transporter_CS"/>
</dbReference>
<sequence length="422" mass="45075">MTTTREHLPSTTADSGDSRYRWKAVWASMVGYAMDGFDFLILGFALLAISAAPADGGLGLSQTEAGSLATYTLLGAVLGGFIFGALADTYGRVRVLMWSIIIFAVFTALTGLAQNYWQIALFRFIAGVGIGAEYGIGMTLAAEAWPAKLRAKATSFVAIGWQVGVLAATFVSAAVVYHWGWRVLFFIGVLPALVAVLVRHTVEEPAAFEERKAEGIGRSLKDRFPIHELVKDARTTKTSLGITILTSVQNFGYYGLMIWLPTFLSKTHGLSIQKSAVWTGVTVLGMMIGIMAFGYLADHLGRKPAFIAFQIGAVVSVIAYAQLATEMSLLIGGFFLGMFVNGMMGGYGAVTAESYPTHSRATAQNVLFNIGRGVGGFAPLVVGSIAAAYSFQLAVGLLAIIYVIDIIATLFLIPETKDVEIA</sequence>
<dbReference type="PANTHER" id="PTHR23508:SF10">
    <property type="entry name" value="CARBOXYLIC ACID TRANSPORTER PROTEIN HOMOLOG"/>
    <property type="match status" value="1"/>
</dbReference>
<dbReference type="InterPro" id="IPR020846">
    <property type="entry name" value="MFS_dom"/>
</dbReference>
<evidence type="ECO:0000256" key="3">
    <source>
        <dbReference type="ARBA" id="ARBA00022989"/>
    </source>
</evidence>
<evidence type="ECO:0000256" key="4">
    <source>
        <dbReference type="ARBA" id="ARBA00023136"/>
    </source>
</evidence>
<feature type="transmembrane region" description="Helical" evidence="5">
    <location>
        <begin position="304"/>
        <end position="323"/>
    </location>
</feature>
<dbReference type="PANTHER" id="PTHR23508">
    <property type="entry name" value="CARBOXYLIC ACID TRANSPORTER PROTEIN HOMOLOG"/>
    <property type="match status" value="1"/>
</dbReference>
<feature type="transmembrane region" description="Helical" evidence="5">
    <location>
        <begin position="395"/>
        <end position="413"/>
    </location>
</feature>
<dbReference type="PROSITE" id="PS00217">
    <property type="entry name" value="SUGAR_TRANSPORT_2"/>
    <property type="match status" value="1"/>
</dbReference>
<feature type="transmembrane region" description="Helical" evidence="5">
    <location>
        <begin position="119"/>
        <end position="141"/>
    </location>
</feature>
<name>A0A1H3YAK6_9ACTO</name>
<reference evidence="8" key="1">
    <citation type="submission" date="2016-10" db="EMBL/GenBank/DDBJ databases">
        <authorList>
            <person name="Varghese N."/>
            <person name="Submissions S."/>
        </authorList>
    </citation>
    <scope>NUCLEOTIDE SEQUENCE [LARGE SCALE GENOMIC DNA]</scope>
    <source>
        <strain evidence="8">KPR-1</strain>
    </source>
</reference>
<dbReference type="Proteomes" id="UP000199288">
    <property type="component" value="Unassembled WGS sequence"/>
</dbReference>
<organism evidence="7 8">
    <name type="scientific">Bowdeniella nasicola</name>
    <dbReference type="NCBI Taxonomy" id="208480"/>
    <lineage>
        <taxon>Bacteria</taxon>
        <taxon>Bacillati</taxon>
        <taxon>Actinomycetota</taxon>
        <taxon>Actinomycetes</taxon>
        <taxon>Actinomycetales</taxon>
        <taxon>Actinomycetaceae</taxon>
        <taxon>Bowdeniella</taxon>
    </lineage>
</organism>
<comment type="subcellular location">
    <subcellularLocation>
        <location evidence="1">Cell membrane</location>
        <topology evidence="1">Multi-pass membrane protein</topology>
    </subcellularLocation>
</comment>
<feature type="transmembrane region" description="Helical" evidence="5">
    <location>
        <begin position="240"/>
        <end position="264"/>
    </location>
</feature>
<keyword evidence="3 5" id="KW-1133">Transmembrane helix</keyword>
<dbReference type="GO" id="GO:0046943">
    <property type="term" value="F:carboxylic acid transmembrane transporter activity"/>
    <property type="evidence" value="ECO:0007669"/>
    <property type="project" value="TreeGrafter"/>
</dbReference>
<dbReference type="InterPro" id="IPR036259">
    <property type="entry name" value="MFS_trans_sf"/>
</dbReference>
<dbReference type="AlphaFoldDB" id="A0A1H3YAK6"/>
<evidence type="ECO:0000256" key="5">
    <source>
        <dbReference type="SAM" id="Phobius"/>
    </source>
</evidence>
<protein>
    <submittedName>
        <fullName evidence="7">Benzoate transport</fullName>
    </submittedName>
</protein>
<dbReference type="GO" id="GO:0005886">
    <property type="term" value="C:plasma membrane"/>
    <property type="evidence" value="ECO:0007669"/>
    <property type="project" value="UniProtKB-SubCell"/>
</dbReference>
<dbReference type="RefSeq" id="WP_092562694.1">
    <property type="nucleotide sequence ID" value="NZ_FNQV01000004.1"/>
</dbReference>
<dbReference type="OrthoDB" id="8953821at2"/>
<gene>
    <name evidence="7" type="ORF">SAMN02910418_00892</name>
</gene>
<accession>A0A1H3YAK6</accession>
<feature type="transmembrane region" description="Helical" evidence="5">
    <location>
        <begin position="276"/>
        <end position="297"/>
    </location>
</feature>
<feature type="transmembrane region" description="Helical" evidence="5">
    <location>
        <begin position="95"/>
        <end position="113"/>
    </location>
</feature>
<proteinExistence type="predicted"/>
<evidence type="ECO:0000313" key="7">
    <source>
        <dbReference type="EMBL" id="SEA07962.1"/>
    </source>
</evidence>
<feature type="transmembrane region" description="Helical" evidence="5">
    <location>
        <begin position="29"/>
        <end position="49"/>
    </location>
</feature>
<feature type="transmembrane region" description="Helical" evidence="5">
    <location>
        <begin position="153"/>
        <end position="177"/>
    </location>
</feature>